<keyword evidence="1" id="KW-1133">Transmembrane helix</keyword>
<gene>
    <name evidence="2" type="ORF">EC1118_1D0_0628g</name>
</gene>
<accession>C8Z6F1</accession>
<organism evidence="2 3">
    <name type="scientific">Saccharomyces cerevisiae (strain Lalvin EC1118 / Prise de mousse)</name>
    <name type="common">Baker's yeast</name>
    <dbReference type="NCBI Taxonomy" id="643680"/>
    <lineage>
        <taxon>Eukaryota</taxon>
        <taxon>Fungi</taxon>
        <taxon>Dikarya</taxon>
        <taxon>Ascomycota</taxon>
        <taxon>Saccharomycotina</taxon>
        <taxon>Saccharomycetes</taxon>
        <taxon>Saccharomycetales</taxon>
        <taxon>Saccharomycetaceae</taxon>
        <taxon>Saccharomyces</taxon>
    </lineage>
</organism>
<protein>
    <submittedName>
        <fullName evidence="2">EC1118_1D0_0628p</fullName>
    </submittedName>
</protein>
<feature type="transmembrane region" description="Helical" evidence="1">
    <location>
        <begin position="56"/>
        <end position="79"/>
    </location>
</feature>
<dbReference type="Proteomes" id="UP000000286">
    <property type="component" value="Chromosome IV"/>
</dbReference>
<dbReference type="EMBL" id="FN393063">
    <property type="protein sequence ID" value="CAY78356.1"/>
    <property type="molecule type" value="Genomic_DNA"/>
</dbReference>
<name>C8Z6F1_YEAS8</name>
<dbReference type="HOGENOM" id="CLU_2039889_0_0_1"/>
<evidence type="ECO:0000256" key="1">
    <source>
        <dbReference type="SAM" id="Phobius"/>
    </source>
</evidence>
<reference evidence="2 3" key="1">
    <citation type="journal article" date="2009" name="Proc. Natl. Acad. Sci. U.S.A.">
        <title>Eukaryote-to-eukaryote gene transfer events revealed by the genome sequence of the wine yeast Saccharomyces cerevisiae EC1118.</title>
        <authorList>
            <person name="Novo M."/>
            <person name="Bigey F."/>
            <person name="Beyne E."/>
            <person name="Galeote V."/>
            <person name="Gavory F."/>
            <person name="Mallet S."/>
            <person name="Cambot B."/>
            <person name="Legras J.L."/>
            <person name="Wincker P."/>
            <person name="Casaregola S."/>
            <person name="Dequin S."/>
        </authorList>
    </citation>
    <scope>NUCLEOTIDE SEQUENCE [LARGE SCALE GENOMIC DNA]</scope>
    <source>
        <strain evidence="3">Lalvin EC1118 / Prise de mousse</strain>
    </source>
</reference>
<keyword evidence="1" id="KW-0812">Transmembrane</keyword>
<dbReference type="AlphaFoldDB" id="C8Z6F1"/>
<sequence>MAKTSSSSSSSNKEWSSSLLLSPKVDCPSKTFSLLEAKSSTSFKPYGLISSPTSEVLVLFEPLCTILFYTPTLICFLFLQNFLYKSISEMSYDEMSFIIEFFFIAEAQFENFSSALQSPIF</sequence>
<evidence type="ECO:0000313" key="3">
    <source>
        <dbReference type="Proteomes" id="UP000000286"/>
    </source>
</evidence>
<proteinExistence type="predicted"/>
<keyword evidence="1" id="KW-0472">Membrane</keyword>
<evidence type="ECO:0000313" key="2">
    <source>
        <dbReference type="EMBL" id="CAY78356.1"/>
    </source>
</evidence>